<dbReference type="PANTHER" id="PTHR22901">
    <property type="entry name" value="SIALATE O-ACETYLESTERASE"/>
    <property type="match status" value="1"/>
</dbReference>
<dbReference type="OrthoDB" id="9795554at2"/>
<dbReference type="PATRIC" id="fig|36849.3.peg.1223"/>
<evidence type="ECO:0000313" key="6">
    <source>
        <dbReference type="Proteomes" id="UP000050326"/>
    </source>
</evidence>
<evidence type="ECO:0000259" key="4">
    <source>
        <dbReference type="PROSITE" id="PS51272"/>
    </source>
</evidence>
<evidence type="ECO:0000313" key="5">
    <source>
        <dbReference type="EMBL" id="KPU45252.1"/>
    </source>
</evidence>
<dbReference type="Proteomes" id="UP000050326">
    <property type="component" value="Unassembled WGS sequence"/>
</dbReference>
<name>A0A0P8X3A4_9CLOT</name>
<feature type="signal peptide" evidence="3">
    <location>
        <begin position="1"/>
        <end position="24"/>
    </location>
</feature>
<gene>
    <name evidence="5" type="ORF">OXPF_11440</name>
</gene>
<dbReference type="STRING" id="36849.OXPF_11440"/>
<dbReference type="Gene3D" id="3.40.50.1110">
    <property type="entry name" value="SGNH hydrolase"/>
    <property type="match status" value="1"/>
</dbReference>
<keyword evidence="1" id="KW-0677">Repeat</keyword>
<keyword evidence="3" id="KW-0732">Signal</keyword>
<accession>A0A0P8X3A4</accession>
<dbReference type="RefSeq" id="WP_054874243.1">
    <property type="nucleotide sequence ID" value="NZ_LKET01000026.1"/>
</dbReference>
<dbReference type="SUPFAM" id="SSF52266">
    <property type="entry name" value="SGNH hydrolase"/>
    <property type="match status" value="1"/>
</dbReference>
<dbReference type="PROSITE" id="PS51272">
    <property type="entry name" value="SLH"/>
    <property type="match status" value="1"/>
</dbReference>
<keyword evidence="2" id="KW-0378">Hydrolase</keyword>
<keyword evidence="6" id="KW-1185">Reference proteome</keyword>
<protein>
    <recommendedName>
        <fullName evidence="4">SLH domain-containing protein</fullName>
    </recommendedName>
</protein>
<dbReference type="PANTHER" id="PTHR22901:SF0">
    <property type="entry name" value="SIALATE O-ACETYLESTERASE"/>
    <property type="match status" value="1"/>
</dbReference>
<feature type="chain" id="PRO_5006153708" description="SLH domain-containing protein" evidence="3">
    <location>
        <begin position="25"/>
        <end position="1027"/>
    </location>
</feature>
<dbReference type="Pfam" id="PF03629">
    <property type="entry name" value="SASA"/>
    <property type="match status" value="1"/>
</dbReference>
<dbReference type="GO" id="GO:0005975">
    <property type="term" value="P:carbohydrate metabolic process"/>
    <property type="evidence" value="ECO:0007669"/>
    <property type="project" value="TreeGrafter"/>
</dbReference>
<evidence type="ECO:0000256" key="1">
    <source>
        <dbReference type="ARBA" id="ARBA00022737"/>
    </source>
</evidence>
<reference evidence="5 6" key="1">
    <citation type="submission" date="2015-09" db="EMBL/GenBank/DDBJ databases">
        <title>Genome sequence of Oxobacter pfennigii DSM 3222.</title>
        <authorList>
            <person name="Poehlein A."/>
            <person name="Bengelsdorf F.R."/>
            <person name="Schiel-Bengelsdorf B."/>
            <person name="Duerre P."/>
            <person name="Daniel R."/>
        </authorList>
    </citation>
    <scope>NUCLEOTIDE SEQUENCE [LARGE SCALE GENOMIC DNA]</scope>
    <source>
        <strain evidence="5 6">DSM 3222</strain>
    </source>
</reference>
<evidence type="ECO:0000256" key="3">
    <source>
        <dbReference type="SAM" id="SignalP"/>
    </source>
</evidence>
<comment type="caution">
    <text evidence="5">The sequence shown here is derived from an EMBL/GenBank/DDBJ whole genome shotgun (WGS) entry which is preliminary data.</text>
</comment>
<dbReference type="Pfam" id="PF00395">
    <property type="entry name" value="SLH"/>
    <property type="match status" value="1"/>
</dbReference>
<evidence type="ECO:0000256" key="2">
    <source>
        <dbReference type="ARBA" id="ARBA00022801"/>
    </source>
</evidence>
<dbReference type="InterPro" id="IPR001119">
    <property type="entry name" value="SLH_dom"/>
</dbReference>
<feature type="domain" description="SLH" evidence="4">
    <location>
        <begin position="274"/>
        <end position="337"/>
    </location>
</feature>
<dbReference type="InterPro" id="IPR039329">
    <property type="entry name" value="SIAE"/>
</dbReference>
<proteinExistence type="predicted"/>
<organism evidence="5 6">
    <name type="scientific">Oxobacter pfennigii</name>
    <dbReference type="NCBI Taxonomy" id="36849"/>
    <lineage>
        <taxon>Bacteria</taxon>
        <taxon>Bacillati</taxon>
        <taxon>Bacillota</taxon>
        <taxon>Clostridia</taxon>
        <taxon>Eubacteriales</taxon>
        <taxon>Clostridiaceae</taxon>
        <taxon>Oxobacter</taxon>
    </lineage>
</organism>
<dbReference type="EMBL" id="LKET01000026">
    <property type="protein sequence ID" value="KPU45252.1"/>
    <property type="molecule type" value="Genomic_DNA"/>
</dbReference>
<dbReference type="InterPro" id="IPR005181">
    <property type="entry name" value="SASA"/>
</dbReference>
<sequence>MKKYLTYFSLIGAFFMIFSFRAKASESSLSAGDAQWYYYESFSDKKLNNNIVKDKNGKEIWRINNVKEQKNTITDTGALELGDARYMQRAVLTDELWGNKQDYAMEFNINIQKAGNEGHSGRPIAVIIPRSRDKEYYAVTYYMENTIANQFKFKWAIINTSAPTKMKPLVEGYHLLKENIDYTGRLVIENTNENNVNIKFYIDGPTSPMKEYKPLLEYTDNTSYKILSGATGPALGMAGYSDDGWGTSPVVRYDNIKLYDIDRFEEYERQMKEYVLINPKDIKSNKAYGQIKYLINKGILNVYSDNDFRPYENVSASQFLKMLIALKGEKYPKEEPYSTDYCIKRGIELEIIKENEFSEYNNPITKYDAALMIARFNGKRAVTTKYGSFIKDYMDIPDKYKNAVIHSYYEGYFILDDDFRFSGNNKISRAEASTVLLKMLDAGLRKVNYDLELPHILSSGAVLQGNKKAPIWGRGVSGETITVRFRNQVKTALVKNGHWYLELDPVSYGGPYTLTVENDKKKIVLSDIMVGEVFIVAGQSNAEMFLGECNGAGDTVKKFKNKPNLRFYSGEQITAVTPNFTSIGKWEHSSEWALKESPAIGTFFAEKLLEYNEELAKVTIGIIRMTYGGTSIEAFMPDLIAQENNYVPKDNEPIMSGFWNGFMEPITPFAIKGVIYYQGENSAHLGYKYEPLLRDYLRGLRAEFQDPNLPIMLVQLAGYGHNDYEYDINEWPKIRAVQMKVANTVNNTGLVTAVDLSDADPIEIHPKEKKEIGRRLANLAMGLIYGKQIEQRSAELKYYRFEGNKVTAGFNYDYGRIYFKKNAPLDFQVLDKQGKWHMANAAIDEKSNTLSIWSDEILEPIGVRYAWVNYPSISLYNNVNLPVLPFRIIDIPKTTENIVKATNHMLINNDAIVNSGRDNIFRVIVVIDENTVIHEYAIKDQTAGDMIERLSRLGSSITQEGTTETIIKSNHHGLSVGDWIRNNTRGWEPRKVNKVLDEDTIEVDTVKGQSSGDDIERYKFIGNTIVE</sequence>
<dbReference type="InterPro" id="IPR036514">
    <property type="entry name" value="SGNH_hydro_sf"/>
</dbReference>
<dbReference type="AlphaFoldDB" id="A0A0P8X3A4"/>
<dbReference type="GO" id="GO:0001681">
    <property type="term" value="F:sialate O-acetylesterase activity"/>
    <property type="evidence" value="ECO:0007669"/>
    <property type="project" value="InterPro"/>
</dbReference>